<dbReference type="InterPro" id="IPR050738">
    <property type="entry name" value="Sulfatase"/>
</dbReference>
<dbReference type="AlphaFoldDB" id="A0A0S3F3X5"/>
<name>A0A0S3F3X5_9SPHN</name>
<sequence>MLTDDVGFGASSTFGGPIPTPNLDRLAKQGARYNNFHTTAMCSPTRAALLTGRNHHGVGTGALTDIAMGFPGYNGELPATSATIGRILQGNGYSTAWFGKHHNVPGDESGETGPFTRWPTGLGFEEFYGFVGPETDQFRPTLYHGTQPVSLEGRDPTMLLDRDLIDHAIGWLHSQQAATPDKPFFLYYAPGSAHAPHQAPPEWMARFKGKFNDGWDAERARTVARQQEMGIIPKGTAVSPRPQALPAWDSLDADHQRLYGRYMEAYAAMLAYQDHEFGRLLDELERTGTLANTLIIFIEGDNGASGEGGPEGSVNELAKLTGQPDQSFEEQLRNIDKLGGPDSYQVYPAGWAWAMNAPFPLFKQIASHLGGTRNGLVVAWPNHIGQPQQMREQFHHVNDILPTVLEATGIPAPKFVDGAPQHSLDGVSMAYSFTGPSLPSRHAVQYFELLGNRAIYRDGWLAATNPGRMPWQQKSATEPQDFTWSLYNLKSDFAQAKDLAATEPKRLAEMQALFDAEARRNNVYPLRANLDPVESARMRRPETPRLNYVFWGELSLPWAKQPMLARGFTIDCDVTLSNASNGALVATGSNLGGWSFGLDKGIPFAIHAASSAEADQYRITATSPLPAGKQTLTFSFVPDAPRPGAPGLLTIAANGRTIGQGRIDRVGMMPAGPGETFDVGDDRGRPVTDYAGTPHFDGRIERIGITLGMKQ</sequence>
<dbReference type="GO" id="GO:0046872">
    <property type="term" value="F:metal ion binding"/>
    <property type="evidence" value="ECO:0007669"/>
    <property type="project" value="UniProtKB-KW"/>
</dbReference>
<dbReference type="PROSITE" id="PS00523">
    <property type="entry name" value="SULFATASE_1"/>
    <property type="match status" value="1"/>
</dbReference>
<proteinExistence type="inferred from homology"/>
<dbReference type="CDD" id="cd16025">
    <property type="entry name" value="PAS_like"/>
    <property type="match status" value="1"/>
</dbReference>
<evidence type="ECO:0000256" key="2">
    <source>
        <dbReference type="ARBA" id="ARBA00022723"/>
    </source>
</evidence>
<evidence type="ECO:0000256" key="1">
    <source>
        <dbReference type="ARBA" id="ARBA00008779"/>
    </source>
</evidence>
<dbReference type="Pfam" id="PF00884">
    <property type="entry name" value="Sulfatase"/>
    <property type="match status" value="1"/>
</dbReference>
<evidence type="ECO:0000313" key="6">
    <source>
        <dbReference type="EMBL" id="ALR22400.1"/>
    </source>
</evidence>
<dbReference type="GO" id="GO:0016787">
    <property type="term" value="F:hydrolase activity"/>
    <property type="evidence" value="ECO:0007669"/>
    <property type="project" value="UniProtKB-KW"/>
</dbReference>
<keyword evidence="7" id="KW-1185">Reference proteome</keyword>
<dbReference type="PANTHER" id="PTHR42693:SF43">
    <property type="entry name" value="BLL2667 PROTEIN"/>
    <property type="match status" value="1"/>
</dbReference>
<comment type="similarity">
    <text evidence="1">Belongs to the sulfatase family.</text>
</comment>
<dbReference type="PANTHER" id="PTHR42693">
    <property type="entry name" value="ARYLSULFATASE FAMILY MEMBER"/>
    <property type="match status" value="1"/>
</dbReference>
<keyword evidence="3" id="KW-0378">Hydrolase</keyword>
<evidence type="ECO:0000256" key="4">
    <source>
        <dbReference type="ARBA" id="ARBA00022837"/>
    </source>
</evidence>
<dbReference type="InterPro" id="IPR024607">
    <property type="entry name" value="Sulfatase_CS"/>
</dbReference>
<dbReference type="InterPro" id="IPR017850">
    <property type="entry name" value="Alkaline_phosphatase_core_sf"/>
</dbReference>
<evidence type="ECO:0000259" key="5">
    <source>
        <dbReference type="Pfam" id="PF00884"/>
    </source>
</evidence>
<gene>
    <name evidence="6" type="ORF">ATN00_05580</name>
</gene>
<organism evidence="6 7">
    <name type="scientific">Sphingobium baderi</name>
    <dbReference type="NCBI Taxonomy" id="1332080"/>
    <lineage>
        <taxon>Bacteria</taxon>
        <taxon>Pseudomonadati</taxon>
        <taxon>Pseudomonadota</taxon>
        <taxon>Alphaproteobacteria</taxon>
        <taxon>Sphingomonadales</taxon>
        <taxon>Sphingomonadaceae</taxon>
        <taxon>Sphingobium</taxon>
    </lineage>
</organism>
<evidence type="ECO:0000313" key="7">
    <source>
        <dbReference type="Proteomes" id="UP000056968"/>
    </source>
</evidence>
<reference evidence="6 7" key="1">
    <citation type="submission" date="2015-11" db="EMBL/GenBank/DDBJ databases">
        <title>A Two-component Flavoprotein Monooxygenase System MeaXY Responsible for para-Hydroxylation of 2-Methyl-6-ethylaniline and 2,6-Diethylaniline in Sphingobium baderi DE-13.</title>
        <authorList>
            <person name="Cheng M."/>
            <person name="Meng Q."/>
            <person name="Yang Y."/>
            <person name="Chu C."/>
            <person name="Yan X."/>
            <person name="He J."/>
            <person name="Li S."/>
        </authorList>
    </citation>
    <scope>NUCLEOTIDE SEQUENCE [LARGE SCALE GENOMIC DNA]</scope>
    <source>
        <strain evidence="6 7">DE-13</strain>
    </source>
</reference>
<dbReference type="Proteomes" id="UP000056968">
    <property type="component" value="Chromosome"/>
</dbReference>
<dbReference type="KEGG" id="sbd:ATN00_05580"/>
<dbReference type="Gene3D" id="3.30.1120.10">
    <property type="match status" value="1"/>
</dbReference>
<dbReference type="InterPro" id="IPR000917">
    <property type="entry name" value="Sulfatase_N"/>
</dbReference>
<feature type="domain" description="Sulfatase N-terminal" evidence="5">
    <location>
        <begin position="2"/>
        <end position="410"/>
    </location>
</feature>
<keyword evidence="4" id="KW-0106">Calcium</keyword>
<dbReference type="STRING" id="1332080.ATN00_05580"/>
<dbReference type="EMBL" id="CP013264">
    <property type="protein sequence ID" value="ALR22400.1"/>
    <property type="molecule type" value="Genomic_DNA"/>
</dbReference>
<dbReference type="Gene3D" id="3.40.720.10">
    <property type="entry name" value="Alkaline Phosphatase, subunit A"/>
    <property type="match status" value="1"/>
</dbReference>
<evidence type="ECO:0000256" key="3">
    <source>
        <dbReference type="ARBA" id="ARBA00022801"/>
    </source>
</evidence>
<dbReference type="SUPFAM" id="SSF53649">
    <property type="entry name" value="Alkaline phosphatase-like"/>
    <property type="match status" value="1"/>
</dbReference>
<keyword evidence="2" id="KW-0479">Metal-binding</keyword>
<protein>
    <submittedName>
        <fullName evidence="6">Arylsulfatase</fullName>
    </submittedName>
</protein>
<accession>A0A0S3F3X5</accession>